<feature type="non-terminal residue" evidence="3">
    <location>
        <position position="1"/>
    </location>
</feature>
<dbReference type="GO" id="GO:0010468">
    <property type="term" value="P:regulation of gene expression"/>
    <property type="evidence" value="ECO:0007669"/>
    <property type="project" value="UniProtKB-ARBA"/>
</dbReference>
<accession>A0A6A6JH32</accession>
<feature type="compositionally biased region" description="Basic and acidic residues" evidence="1">
    <location>
        <begin position="751"/>
        <end position="764"/>
    </location>
</feature>
<dbReference type="InterPro" id="IPR023801">
    <property type="entry name" value="His_deacetylse_dom"/>
</dbReference>
<dbReference type="FunFam" id="3.40.800.20:FF:000011">
    <property type="entry name" value="Histone deacetylase HOS3"/>
    <property type="match status" value="1"/>
</dbReference>
<feature type="region of interest" description="Disordered" evidence="1">
    <location>
        <begin position="515"/>
        <end position="538"/>
    </location>
</feature>
<dbReference type="InterPro" id="IPR053244">
    <property type="entry name" value="HDAC_HD_type_1"/>
</dbReference>
<feature type="compositionally biased region" description="Polar residues" evidence="1">
    <location>
        <begin position="691"/>
        <end position="701"/>
    </location>
</feature>
<name>A0A6A6JH32_WESOR</name>
<feature type="compositionally biased region" description="Low complexity" evidence="1">
    <location>
        <begin position="822"/>
        <end position="834"/>
    </location>
</feature>
<feature type="non-terminal residue" evidence="3">
    <location>
        <position position="1054"/>
    </location>
</feature>
<feature type="compositionally biased region" description="Pro residues" evidence="1">
    <location>
        <begin position="939"/>
        <end position="953"/>
    </location>
</feature>
<dbReference type="EMBL" id="ML986496">
    <property type="protein sequence ID" value="KAF2275712.1"/>
    <property type="molecule type" value="Genomic_DNA"/>
</dbReference>
<dbReference type="GeneID" id="54547956"/>
<sequence>EERPPLRACDVAEEYFKKELEMHDGDVSAGTIVLLADQCFGHRFSRPKTSKATLSMIVERPERILASVLGISTAYVRLGERHCDGSNPPHPSHEPSRRIPFKIRKTSRAVDITSPVVTNVHGTKWMEELKSMCTDAPRKLATTGRELTREPNPPGLPNKQEFHDGDLYLCSESLNAFQGALGGVLDAVDAVFQGTDNGRGPSRAFVCIRPPGHHCSDDHPSGFCWINNVHVGIEHAMLQYGLTHAAIIDFDLHHGDGSQSIAWERNEKFQNAPRYTYAPYKRRTPMRSIGYFSLHDPRSFPCENGEKDKRQAASLCLEDLDNQTIWNIHMRSWTSVEEFWKMYEDRYLVLLDRTREYLKTHTQRLKSMPDHPRPKAAIFLSAGFDASEWEMQGMQRHGVKVPTEFYARFTRDVVRLAEEEGTAVEGRVISVLEGGYSDRALTSGVLSHLSGLTDGQLSSEPSAQSDLAFDMRKLALSLEEEAAPGAEEAAKAQARSYDPSWWHPAQLAELENLVNPPPAAKPKKLKSGPPPMYSSPTQSFTAKLTDPVKYHRSISGNFAPSTSVRVPTPPPPDVDWTTASHALSKLLIPFDRQTRSCKPEELSEPKVKKEKPAAVLASVHVDPSGRQLRGRKPATSYADPASDDETKSRTAAKEKANRRRTMAALPSASEEPAPARSASRRMSIASSTASVNGERSVSRASNVGGRRASVKPDEVGSHITVKKARAPATGPSRLPKNPPPVPRVPSNYTTKPDEKEKNENDVDKLSTGLKRITLRMPTREEHDAREKQKALEGAKKTSTTSTAARAPARKAPAARTKPTKPAPSTTRKGTGRTTKASKPQTPVDESAPSLPTPDPALPVSVPPPHAPKVEAALDTTLEQPQPVLPKQAVGVIDKTEEVESRSPPNVVEPPTELREMIISPEQLPKPSFMAPIKPASPTITPPRPDTPPAPAPSMMPTFVNYTAQTYGSIPAPAPPTLGLANQGMQSLQWMPPSTDGNTMSPVPQRQDLPTSSSTGTIPFASSNAASPGSDDAQGVEAKKEADSDIWEVPDTPAK</sequence>
<feature type="region of interest" description="Disordered" evidence="1">
    <location>
        <begin position="596"/>
        <end position="956"/>
    </location>
</feature>
<dbReference type="InterPro" id="IPR023696">
    <property type="entry name" value="Ureohydrolase_dom_sf"/>
</dbReference>
<feature type="compositionally biased region" description="Low complexity" evidence="1">
    <location>
        <begin position="663"/>
        <end position="690"/>
    </location>
</feature>
<dbReference type="InterPro" id="IPR000286">
    <property type="entry name" value="HDACs"/>
</dbReference>
<gene>
    <name evidence="3" type="ORF">EI97DRAFT_345987</name>
</gene>
<feature type="compositionally biased region" description="Low complexity" evidence="1">
    <location>
        <begin position="796"/>
        <end position="816"/>
    </location>
</feature>
<organism evidence="3 4">
    <name type="scientific">Westerdykella ornata</name>
    <dbReference type="NCBI Taxonomy" id="318751"/>
    <lineage>
        <taxon>Eukaryota</taxon>
        <taxon>Fungi</taxon>
        <taxon>Dikarya</taxon>
        <taxon>Ascomycota</taxon>
        <taxon>Pezizomycotina</taxon>
        <taxon>Dothideomycetes</taxon>
        <taxon>Pleosporomycetidae</taxon>
        <taxon>Pleosporales</taxon>
        <taxon>Sporormiaceae</taxon>
        <taxon>Westerdykella</taxon>
    </lineage>
</organism>
<dbReference type="GO" id="GO:0004407">
    <property type="term" value="F:histone deacetylase activity"/>
    <property type="evidence" value="ECO:0007669"/>
    <property type="project" value="TreeGrafter"/>
</dbReference>
<feature type="compositionally biased region" description="Pro residues" evidence="1">
    <location>
        <begin position="850"/>
        <end position="866"/>
    </location>
</feature>
<dbReference type="PRINTS" id="PR01270">
    <property type="entry name" value="HDASUPER"/>
</dbReference>
<feature type="compositionally biased region" description="Basic and acidic residues" evidence="1">
    <location>
        <begin position="596"/>
        <end position="612"/>
    </location>
</feature>
<dbReference type="PANTHER" id="PTHR47558">
    <property type="entry name" value="HISTONE DEACETYLASE HOS3"/>
    <property type="match status" value="1"/>
</dbReference>
<dbReference type="GO" id="GO:0005634">
    <property type="term" value="C:nucleus"/>
    <property type="evidence" value="ECO:0007669"/>
    <property type="project" value="TreeGrafter"/>
</dbReference>
<feature type="domain" description="Histone deacetylase" evidence="2">
    <location>
        <begin position="111"/>
        <end position="451"/>
    </location>
</feature>
<feature type="region of interest" description="Disordered" evidence="1">
    <location>
        <begin position="973"/>
        <end position="1054"/>
    </location>
</feature>
<dbReference type="RefSeq" id="XP_033653251.1">
    <property type="nucleotide sequence ID" value="XM_033794781.1"/>
</dbReference>
<protein>
    <submittedName>
        <fullName evidence="3">Arginase/deacetylase</fullName>
    </submittedName>
</protein>
<evidence type="ECO:0000256" key="1">
    <source>
        <dbReference type="SAM" id="MobiDB-lite"/>
    </source>
</evidence>
<dbReference type="OrthoDB" id="5232919at2759"/>
<dbReference type="AlphaFoldDB" id="A0A6A6JH32"/>
<evidence type="ECO:0000313" key="3">
    <source>
        <dbReference type="EMBL" id="KAF2275712.1"/>
    </source>
</evidence>
<feature type="compositionally biased region" description="Polar residues" evidence="1">
    <location>
        <begin position="994"/>
        <end position="1026"/>
    </location>
</feature>
<dbReference type="Proteomes" id="UP000800097">
    <property type="component" value="Unassembled WGS sequence"/>
</dbReference>
<reference evidence="3" key="1">
    <citation type="journal article" date="2020" name="Stud. Mycol.">
        <title>101 Dothideomycetes genomes: a test case for predicting lifestyles and emergence of pathogens.</title>
        <authorList>
            <person name="Haridas S."/>
            <person name="Albert R."/>
            <person name="Binder M."/>
            <person name="Bloem J."/>
            <person name="Labutti K."/>
            <person name="Salamov A."/>
            <person name="Andreopoulos B."/>
            <person name="Baker S."/>
            <person name="Barry K."/>
            <person name="Bills G."/>
            <person name="Bluhm B."/>
            <person name="Cannon C."/>
            <person name="Castanera R."/>
            <person name="Culley D."/>
            <person name="Daum C."/>
            <person name="Ezra D."/>
            <person name="Gonzalez J."/>
            <person name="Henrissat B."/>
            <person name="Kuo A."/>
            <person name="Liang C."/>
            <person name="Lipzen A."/>
            <person name="Lutzoni F."/>
            <person name="Magnuson J."/>
            <person name="Mondo S."/>
            <person name="Nolan M."/>
            <person name="Ohm R."/>
            <person name="Pangilinan J."/>
            <person name="Park H.-J."/>
            <person name="Ramirez L."/>
            <person name="Alfaro M."/>
            <person name="Sun H."/>
            <person name="Tritt A."/>
            <person name="Yoshinaga Y."/>
            <person name="Zwiers L.-H."/>
            <person name="Turgeon B."/>
            <person name="Goodwin S."/>
            <person name="Spatafora J."/>
            <person name="Crous P."/>
            <person name="Grigoriev I."/>
        </authorList>
    </citation>
    <scope>NUCLEOTIDE SEQUENCE</scope>
    <source>
        <strain evidence="3">CBS 379.55</strain>
    </source>
</reference>
<feature type="compositionally biased region" description="Basic and acidic residues" evidence="1">
    <location>
        <begin position="777"/>
        <end position="795"/>
    </location>
</feature>
<keyword evidence="4" id="KW-1185">Reference proteome</keyword>
<evidence type="ECO:0000259" key="2">
    <source>
        <dbReference type="Pfam" id="PF00850"/>
    </source>
</evidence>
<dbReference type="SUPFAM" id="SSF52768">
    <property type="entry name" value="Arginase/deacetylase"/>
    <property type="match status" value="1"/>
</dbReference>
<proteinExistence type="predicted"/>
<feature type="compositionally biased region" description="Basic and acidic residues" evidence="1">
    <location>
        <begin position="644"/>
        <end position="655"/>
    </location>
</feature>
<evidence type="ECO:0000313" key="4">
    <source>
        <dbReference type="Proteomes" id="UP000800097"/>
    </source>
</evidence>
<dbReference type="InterPro" id="IPR037138">
    <property type="entry name" value="His_deacetylse_dom_sf"/>
</dbReference>
<dbReference type="Pfam" id="PF00850">
    <property type="entry name" value="Hist_deacetyl"/>
    <property type="match status" value="1"/>
</dbReference>
<dbReference type="PANTHER" id="PTHR47558:SF1">
    <property type="entry name" value="HISTONE DEACETYLASE HOS3"/>
    <property type="match status" value="1"/>
</dbReference>
<dbReference type="Gene3D" id="3.40.800.20">
    <property type="entry name" value="Histone deacetylase domain"/>
    <property type="match status" value="1"/>
</dbReference>